<dbReference type="CDD" id="cd02885">
    <property type="entry name" value="NUDIX_IPP_Isomerase"/>
    <property type="match status" value="1"/>
</dbReference>
<dbReference type="eggNOG" id="COG1443">
    <property type="taxonomic scope" value="Bacteria"/>
</dbReference>
<feature type="binding site" evidence="10">
    <location>
        <position position="126"/>
    </location>
    <ligand>
        <name>Mn(2+)</name>
        <dbReference type="ChEBI" id="CHEBI:29035"/>
    </ligand>
</feature>
<feature type="active site" evidence="10 11">
    <location>
        <position position="79"/>
    </location>
</feature>
<proteinExistence type="inferred from homology"/>
<dbReference type="EC" id="5.3.3.2" evidence="3 10"/>
<dbReference type="InterPro" id="IPR011876">
    <property type="entry name" value="IsopentenylPP_isomerase_typ1"/>
</dbReference>
<dbReference type="InterPro" id="IPR000086">
    <property type="entry name" value="NUDIX_hydrolase_dom"/>
</dbReference>
<dbReference type="Pfam" id="PF00293">
    <property type="entry name" value="NUDIX"/>
    <property type="match status" value="1"/>
</dbReference>
<feature type="binding site" evidence="10">
    <location>
        <position position="124"/>
    </location>
    <ligand>
        <name>Mn(2+)</name>
        <dbReference type="ChEBI" id="CHEBI:29035"/>
    </ligand>
</feature>
<dbReference type="HAMAP" id="MF_00202">
    <property type="entry name" value="Idi"/>
    <property type="match status" value="1"/>
</dbReference>
<keyword evidence="4 10" id="KW-0963">Cytoplasm</keyword>
<dbReference type="InterPro" id="IPR015797">
    <property type="entry name" value="NUDIX_hydrolase-like_dom_sf"/>
</dbReference>
<keyword evidence="5 10" id="KW-0479">Metal-binding</keyword>
<evidence type="ECO:0000313" key="14">
    <source>
        <dbReference type="Proteomes" id="UP000076131"/>
    </source>
</evidence>
<evidence type="ECO:0000256" key="1">
    <source>
        <dbReference type="ARBA" id="ARBA00004826"/>
    </source>
</evidence>
<protein>
    <recommendedName>
        <fullName evidence="3 10">Isopentenyl-diphosphate Delta-isomerase</fullName>
        <shortName evidence="10">IPP isomerase</shortName>
        <ecNumber evidence="3 10">5.3.3.2</ecNumber>
    </recommendedName>
    <alternativeName>
        <fullName evidence="10">IPP:DMAPP isomerase</fullName>
    </alternativeName>
    <alternativeName>
        <fullName evidence="10">Isopentenyl pyrophosphate isomerase</fullName>
    </alternativeName>
</protein>
<dbReference type="GO" id="GO:0008299">
    <property type="term" value="P:isoprenoid biosynthetic process"/>
    <property type="evidence" value="ECO:0007669"/>
    <property type="project" value="UniProtKB-UniRule"/>
</dbReference>
<evidence type="ECO:0000256" key="3">
    <source>
        <dbReference type="ARBA" id="ARBA00012057"/>
    </source>
</evidence>
<feature type="binding site" evidence="10">
    <location>
        <position position="37"/>
    </location>
    <ligand>
        <name>Mn(2+)</name>
        <dbReference type="ChEBI" id="CHEBI:29035"/>
    </ligand>
</feature>
<evidence type="ECO:0000313" key="13">
    <source>
        <dbReference type="EMBL" id="KZC23682.1"/>
    </source>
</evidence>
<dbReference type="EMBL" id="LVJS01000041">
    <property type="protein sequence ID" value="KZC23682.1"/>
    <property type="molecule type" value="Genomic_DNA"/>
</dbReference>
<sequence>MADASLRHPTVSSEAEQLILVDADDRAVGYASKAAAHDGRGQRHRAFSLFIFNGHGELLLQQRSSGKRLWPGYWANSCCSHPRQGESMEQATERRLQQELGMRCPLRYLFKFEYQADYRGLGAEHELCWVYAGTCTQPVRANATEVEAWRFVAPAALDREIARYPEHFTPWLKLEWAQLRRDPALAACLSPPAGG</sequence>
<evidence type="ECO:0000256" key="6">
    <source>
        <dbReference type="ARBA" id="ARBA00022842"/>
    </source>
</evidence>
<evidence type="ECO:0000256" key="5">
    <source>
        <dbReference type="ARBA" id="ARBA00022723"/>
    </source>
</evidence>
<dbReference type="GO" id="GO:0004452">
    <property type="term" value="F:isopentenyl-diphosphate delta-isomerase activity"/>
    <property type="evidence" value="ECO:0007669"/>
    <property type="project" value="UniProtKB-UniRule"/>
</dbReference>
<feature type="binding site" evidence="10">
    <location>
        <position position="44"/>
    </location>
    <ligand>
        <name>Mn(2+)</name>
        <dbReference type="ChEBI" id="CHEBI:29035"/>
    </ligand>
</feature>
<dbReference type="GO" id="GO:0005737">
    <property type="term" value="C:cytoplasm"/>
    <property type="evidence" value="ECO:0007669"/>
    <property type="project" value="UniProtKB-SubCell"/>
</dbReference>
<evidence type="ECO:0000256" key="7">
    <source>
        <dbReference type="ARBA" id="ARBA00023211"/>
    </source>
</evidence>
<dbReference type="GO" id="GO:0046872">
    <property type="term" value="F:metal ion binding"/>
    <property type="evidence" value="ECO:0007669"/>
    <property type="project" value="UniProtKB-KW"/>
</dbReference>
<feature type="binding site" evidence="10">
    <location>
        <position position="81"/>
    </location>
    <ligand>
        <name>Mn(2+)</name>
        <dbReference type="ChEBI" id="CHEBI:29035"/>
    </ligand>
</feature>
<dbReference type="RefSeq" id="WP_008438924.1">
    <property type="nucleotide sequence ID" value="NZ_LVJS01000041.1"/>
</dbReference>
<dbReference type="InterPro" id="IPR056375">
    <property type="entry name" value="Idi_bact"/>
</dbReference>
<gene>
    <name evidence="10" type="primary">idi</name>
    <name evidence="13" type="ORF">RHOFW104T7_12375</name>
</gene>
<evidence type="ECO:0000259" key="12">
    <source>
        <dbReference type="PROSITE" id="PS51462"/>
    </source>
</evidence>
<evidence type="ECO:0000256" key="4">
    <source>
        <dbReference type="ARBA" id="ARBA00022490"/>
    </source>
</evidence>
<reference evidence="13 14" key="1">
    <citation type="journal article" date="2016" name="MBio">
        <title>Lateral Gene Transfer in a Heavy Metal-Contaminated-Groundwater Microbial Community.</title>
        <authorList>
            <person name="Hemme C.L."/>
            <person name="Green S.J."/>
            <person name="Rishishwar L."/>
            <person name="Prakash O."/>
            <person name="Pettenato A."/>
            <person name="Chakraborty R."/>
            <person name="Deutschbauer A.M."/>
            <person name="Van Nostrand J.D."/>
            <person name="Wu L."/>
            <person name="He Z."/>
            <person name="Jordan I.K."/>
            <person name="Hazen T.C."/>
            <person name="Arkin A.P."/>
            <person name="Kostka J.E."/>
            <person name="Zhou J."/>
        </authorList>
    </citation>
    <scope>NUCLEOTIDE SEQUENCE [LARGE SCALE GENOMIC DNA]</scope>
    <source>
        <strain evidence="13 14">FW104-T7</strain>
    </source>
</reference>
<dbReference type="UniPathway" id="UPA00059">
    <property type="reaction ID" value="UER00104"/>
</dbReference>
<keyword evidence="14" id="KW-1185">Reference proteome</keyword>
<evidence type="ECO:0000256" key="10">
    <source>
        <dbReference type="HAMAP-Rule" id="MF_00202"/>
    </source>
</evidence>
<dbReference type="PANTHER" id="PTHR10885">
    <property type="entry name" value="ISOPENTENYL-DIPHOSPHATE DELTA-ISOMERASE"/>
    <property type="match status" value="1"/>
</dbReference>
<comment type="cofactor">
    <cofactor evidence="10">
        <name>Mg(2+)</name>
        <dbReference type="ChEBI" id="CHEBI:18420"/>
    </cofactor>
    <text evidence="10">Binds 1 Mg(2+) ion per subunit. The magnesium ion binds only when substrate is bound.</text>
</comment>
<dbReference type="Proteomes" id="UP000076131">
    <property type="component" value="Unassembled WGS sequence"/>
</dbReference>
<dbReference type="PANTHER" id="PTHR10885:SF0">
    <property type="entry name" value="ISOPENTENYL-DIPHOSPHATE DELTA-ISOMERASE"/>
    <property type="match status" value="1"/>
</dbReference>
<dbReference type="SUPFAM" id="SSF55811">
    <property type="entry name" value="Nudix"/>
    <property type="match status" value="1"/>
</dbReference>
<feature type="active site" evidence="10 11">
    <location>
        <position position="126"/>
    </location>
</feature>
<dbReference type="NCBIfam" id="NF002995">
    <property type="entry name" value="PRK03759.1"/>
    <property type="match status" value="1"/>
</dbReference>
<evidence type="ECO:0000256" key="2">
    <source>
        <dbReference type="ARBA" id="ARBA00007579"/>
    </source>
</evidence>
<evidence type="ECO:0000256" key="9">
    <source>
        <dbReference type="ARBA" id="ARBA00023235"/>
    </source>
</evidence>
<dbReference type="PIRSF" id="PIRSF018427">
    <property type="entry name" value="Isopntndiph_ism"/>
    <property type="match status" value="1"/>
</dbReference>
<comment type="similarity">
    <text evidence="2 10">Belongs to the IPP isomerase type 1 family.</text>
</comment>
<evidence type="ECO:0000256" key="11">
    <source>
        <dbReference type="PIRSR" id="PIRSR018427-1"/>
    </source>
</evidence>
<comment type="catalytic activity">
    <reaction evidence="10">
        <text>isopentenyl diphosphate = dimethylallyl diphosphate</text>
        <dbReference type="Rhea" id="RHEA:23284"/>
        <dbReference type="ChEBI" id="CHEBI:57623"/>
        <dbReference type="ChEBI" id="CHEBI:128769"/>
        <dbReference type="EC" id="5.3.3.2"/>
    </reaction>
</comment>
<evidence type="ECO:0000256" key="8">
    <source>
        <dbReference type="ARBA" id="ARBA00023229"/>
    </source>
</evidence>
<dbReference type="PROSITE" id="PS51462">
    <property type="entry name" value="NUDIX"/>
    <property type="match status" value="1"/>
</dbReference>
<accession>A0A154QH91</accession>
<comment type="function">
    <text evidence="10">Catalyzes the 1,3-allylic rearrangement of the homoallylic substrate isopentenyl (IPP) to its highly electrophilic allylic isomer, dimethylallyl diphosphate (DMAPP).</text>
</comment>
<dbReference type="STRING" id="416169.RHOFW104T7_12375"/>
<feature type="binding site" evidence="10">
    <location>
        <position position="99"/>
    </location>
    <ligand>
        <name>Mg(2+)</name>
        <dbReference type="ChEBI" id="CHEBI:18420"/>
    </ligand>
</feature>
<comment type="cofactor">
    <cofactor evidence="10">
        <name>Mn(2+)</name>
        <dbReference type="ChEBI" id="CHEBI:29035"/>
    </cofactor>
    <text evidence="10">Binds 1 Mn(2+) ion per subunit.</text>
</comment>
<keyword evidence="7 10" id="KW-0464">Manganese</keyword>
<feature type="domain" description="Nudix hydrolase" evidence="12">
    <location>
        <begin position="42"/>
        <end position="174"/>
    </location>
</feature>
<name>A0A154QH91_9GAMM</name>
<organism evidence="13 14">
    <name type="scientific">Rhodanobacter thiooxydans</name>
    <dbReference type="NCBI Taxonomy" id="416169"/>
    <lineage>
        <taxon>Bacteria</taxon>
        <taxon>Pseudomonadati</taxon>
        <taxon>Pseudomonadota</taxon>
        <taxon>Gammaproteobacteria</taxon>
        <taxon>Lysobacterales</taxon>
        <taxon>Rhodanobacteraceae</taxon>
        <taxon>Rhodanobacter</taxon>
    </lineage>
</organism>
<comment type="subcellular location">
    <subcellularLocation>
        <location evidence="10">Cytoplasm</location>
    </subcellularLocation>
</comment>
<dbReference type="AlphaFoldDB" id="A0A154QH91"/>
<keyword evidence="9 10" id="KW-0413">Isomerase</keyword>
<comment type="caution">
    <text evidence="13">The sequence shown here is derived from an EMBL/GenBank/DDBJ whole genome shotgun (WGS) entry which is preliminary data.</text>
</comment>
<dbReference type="Gene3D" id="3.90.79.10">
    <property type="entry name" value="Nucleoside Triphosphate Pyrophosphohydrolase"/>
    <property type="match status" value="1"/>
</dbReference>
<dbReference type="GO" id="GO:0050992">
    <property type="term" value="P:dimethylallyl diphosphate biosynthetic process"/>
    <property type="evidence" value="ECO:0007669"/>
    <property type="project" value="UniProtKB-UniRule"/>
</dbReference>
<keyword evidence="8 10" id="KW-0414">Isoprene biosynthesis</keyword>
<comment type="pathway">
    <text evidence="1 10">Isoprenoid biosynthesis; dimethylallyl diphosphate biosynthesis; dimethylallyl diphosphate from isopentenyl diphosphate: step 1/1.</text>
</comment>
<dbReference type="NCBIfam" id="TIGR02150">
    <property type="entry name" value="IPP_isom_1"/>
    <property type="match status" value="1"/>
</dbReference>
<keyword evidence="6 10" id="KW-0460">Magnesium</keyword>